<sequence>MKMEIIQAIKDHPGPARKLGLYVTQIDGGNMAVGFNPNGTGYGHNGTREHTTPEGRTVLWAVAYVTWHAIENDDDTLKRTKRHLRRTMARLWVKLKSRKMVIK</sequence>
<protein>
    <submittedName>
        <fullName evidence="1">Uncharacterized protein</fullName>
    </submittedName>
</protein>
<evidence type="ECO:0000313" key="2">
    <source>
        <dbReference type="Proteomes" id="UP000218327"/>
    </source>
</evidence>
<comment type="caution">
    <text evidence="1">The sequence shown here is derived from an EMBL/GenBank/DDBJ whole genome shotgun (WGS) entry which is preliminary data.</text>
</comment>
<organism evidence="1 2">
    <name type="scientific">SAR86 cluster bacterium</name>
    <dbReference type="NCBI Taxonomy" id="2030880"/>
    <lineage>
        <taxon>Bacteria</taxon>
        <taxon>Pseudomonadati</taxon>
        <taxon>Pseudomonadota</taxon>
        <taxon>Gammaproteobacteria</taxon>
        <taxon>SAR86 cluster</taxon>
    </lineage>
</organism>
<proteinExistence type="predicted"/>
<dbReference type="Proteomes" id="UP000218327">
    <property type="component" value="Unassembled WGS sequence"/>
</dbReference>
<dbReference type="EMBL" id="NVVJ01000101">
    <property type="protein sequence ID" value="PCJ18320.1"/>
    <property type="molecule type" value="Genomic_DNA"/>
</dbReference>
<gene>
    <name evidence="1" type="ORF">COA96_17020</name>
</gene>
<dbReference type="AlphaFoldDB" id="A0A2A5AGW6"/>
<evidence type="ECO:0000313" key="1">
    <source>
        <dbReference type="EMBL" id="PCJ18320.1"/>
    </source>
</evidence>
<name>A0A2A5AGW6_9GAMM</name>
<accession>A0A2A5AGW6</accession>
<reference evidence="2" key="1">
    <citation type="submission" date="2017-08" db="EMBL/GenBank/DDBJ databases">
        <title>A dynamic microbial community with high functional redundancy inhabits the cold, oxic subseafloor aquifer.</title>
        <authorList>
            <person name="Tully B.J."/>
            <person name="Wheat C.G."/>
            <person name="Glazer B.T."/>
            <person name="Huber J.A."/>
        </authorList>
    </citation>
    <scope>NUCLEOTIDE SEQUENCE [LARGE SCALE GENOMIC DNA]</scope>
</reference>